<dbReference type="PROSITE" id="PS50828">
    <property type="entry name" value="SMR"/>
    <property type="match status" value="1"/>
</dbReference>
<dbReference type="Pfam" id="PF08590">
    <property type="entry name" value="DUF1771"/>
    <property type="match status" value="1"/>
</dbReference>
<dbReference type="InterPro" id="IPR013899">
    <property type="entry name" value="DUF1771"/>
</dbReference>
<keyword evidence="4" id="KW-1185">Reference proteome</keyword>
<dbReference type="InterPro" id="IPR002625">
    <property type="entry name" value="Smr_dom"/>
</dbReference>
<sequence length="410" mass="45739">MSRERGKSGGWAAFDLKQRQKQGLEPDILNDPFPPLLPCLTNNNNDNDKPSSSSLLLPSVDFPALADDQKHKHGKYQKPAKTLVGDSRGTSSNKENDRVLAVPKLQELHPWADNSLLQDVLAAADNNMDRASTLLKAMVANYDGFEDNGPTSNAEMDSSSSVSLGNTITTSRSLADLEDSLKYNGKELVDENDCFGEKLSDEAIDQKLILERLKYVPVEPEWEEDDLYLIHRKDALKTMRSASQHSRAATNAFLRDDHASAQHHSLKARQYWSAAERLNAKAAKEILSIRNGGNDLWKLDLHGLHAAEAIQALQERLQEIETQVHPNHSVFPKGVSSSLVESFTFTDAEKLDIPSRQRPTSLQVITGVGNHSRGHAAIPTAVRSYLNENRYHFDVLRPGMVTVRPKFRHR</sequence>
<evidence type="ECO:0000259" key="2">
    <source>
        <dbReference type="PROSITE" id="PS50828"/>
    </source>
</evidence>
<feature type="region of interest" description="Disordered" evidence="1">
    <location>
        <begin position="1"/>
        <end position="33"/>
    </location>
</feature>
<name>A0A5N6RXV8_9ROSI</name>
<evidence type="ECO:0000256" key="1">
    <source>
        <dbReference type="SAM" id="MobiDB-lite"/>
    </source>
</evidence>
<dbReference type="SUPFAM" id="SSF160443">
    <property type="entry name" value="SMR domain-like"/>
    <property type="match status" value="1"/>
</dbReference>
<evidence type="ECO:0000313" key="3">
    <source>
        <dbReference type="EMBL" id="KAE8126201.1"/>
    </source>
</evidence>
<dbReference type="Gene3D" id="3.30.1370.110">
    <property type="match status" value="1"/>
</dbReference>
<proteinExistence type="predicted"/>
<protein>
    <recommendedName>
        <fullName evidence="2">Smr domain-containing protein</fullName>
    </recommendedName>
</protein>
<accession>A0A5N6RXV8</accession>
<reference evidence="3 4" key="1">
    <citation type="submission" date="2019-06" db="EMBL/GenBank/DDBJ databases">
        <title>A chromosomal-level reference genome of Carpinus fangiana (Coryloideae, Betulaceae).</title>
        <authorList>
            <person name="Yang X."/>
            <person name="Wang Z."/>
            <person name="Zhang L."/>
            <person name="Hao G."/>
            <person name="Liu J."/>
            <person name="Yang Y."/>
        </authorList>
    </citation>
    <scope>NUCLEOTIDE SEQUENCE [LARGE SCALE GENOMIC DNA]</scope>
    <source>
        <strain evidence="3">Cfa_2016G</strain>
        <tissue evidence="3">Leaf</tissue>
    </source>
</reference>
<dbReference type="SMART" id="SM01162">
    <property type="entry name" value="DUF1771"/>
    <property type="match status" value="1"/>
</dbReference>
<dbReference type="PANTHER" id="PTHR47812:SF2">
    <property type="entry name" value="SMR (SMALL MUTS RELATED) DOMAIN-CONTAINING PROTEIN"/>
    <property type="match status" value="1"/>
</dbReference>
<dbReference type="EMBL" id="CM017328">
    <property type="protein sequence ID" value="KAE8126201.1"/>
    <property type="molecule type" value="Genomic_DNA"/>
</dbReference>
<dbReference type="Proteomes" id="UP000327013">
    <property type="component" value="Chromosome 8"/>
</dbReference>
<evidence type="ECO:0000313" key="4">
    <source>
        <dbReference type="Proteomes" id="UP000327013"/>
    </source>
</evidence>
<dbReference type="OrthoDB" id="3231855at2759"/>
<dbReference type="AlphaFoldDB" id="A0A5N6RXV8"/>
<dbReference type="CDD" id="cd14279">
    <property type="entry name" value="CUE"/>
    <property type="match status" value="1"/>
</dbReference>
<dbReference type="SMART" id="SM00463">
    <property type="entry name" value="SMR"/>
    <property type="match status" value="1"/>
</dbReference>
<feature type="region of interest" description="Disordered" evidence="1">
    <location>
        <begin position="68"/>
        <end position="95"/>
    </location>
</feature>
<gene>
    <name evidence="3" type="ORF">FH972_020942</name>
</gene>
<organism evidence="3 4">
    <name type="scientific">Carpinus fangiana</name>
    <dbReference type="NCBI Taxonomy" id="176857"/>
    <lineage>
        <taxon>Eukaryota</taxon>
        <taxon>Viridiplantae</taxon>
        <taxon>Streptophyta</taxon>
        <taxon>Embryophyta</taxon>
        <taxon>Tracheophyta</taxon>
        <taxon>Spermatophyta</taxon>
        <taxon>Magnoliopsida</taxon>
        <taxon>eudicotyledons</taxon>
        <taxon>Gunneridae</taxon>
        <taxon>Pentapetalae</taxon>
        <taxon>rosids</taxon>
        <taxon>fabids</taxon>
        <taxon>Fagales</taxon>
        <taxon>Betulaceae</taxon>
        <taxon>Carpinus</taxon>
    </lineage>
</organism>
<feature type="domain" description="Smr" evidence="2">
    <location>
        <begin position="299"/>
        <end position="406"/>
    </location>
</feature>
<dbReference type="InterPro" id="IPR036063">
    <property type="entry name" value="Smr_dom_sf"/>
</dbReference>
<dbReference type="PANTHER" id="PTHR47812">
    <property type="entry name" value="SMR (SMALL MUTS RELATED) DOMAIN-CONTAINING PROTEIN"/>
    <property type="match status" value="1"/>
</dbReference>